<dbReference type="Proteomes" id="UP000035368">
    <property type="component" value="Chromosome"/>
</dbReference>
<evidence type="ECO:0000313" key="10">
    <source>
        <dbReference type="Proteomes" id="UP000035368"/>
    </source>
</evidence>
<dbReference type="OrthoDB" id="9814256at2"/>
<evidence type="ECO:0000256" key="5">
    <source>
        <dbReference type="ARBA" id="ARBA00022490"/>
    </source>
</evidence>
<organism evidence="9 10">
    <name type="scientific">Corynebacterium epidermidicanis</name>
    <dbReference type="NCBI Taxonomy" id="1050174"/>
    <lineage>
        <taxon>Bacteria</taxon>
        <taxon>Bacillati</taxon>
        <taxon>Actinomycetota</taxon>
        <taxon>Actinomycetes</taxon>
        <taxon>Mycobacteriales</taxon>
        <taxon>Corynebacteriaceae</taxon>
        <taxon>Corynebacterium</taxon>
    </lineage>
</organism>
<evidence type="ECO:0000256" key="7">
    <source>
        <dbReference type="PIRNR" id="PIRNR003107"/>
    </source>
</evidence>
<comment type="subcellular location">
    <subcellularLocation>
        <location evidence="1 7">Cytoplasm</location>
    </subcellularLocation>
</comment>
<keyword evidence="10" id="KW-1185">Reference proteome</keyword>
<dbReference type="PANTHER" id="PTHR42930:SF3">
    <property type="entry name" value="PHOSPHATE-SPECIFIC TRANSPORT SYSTEM ACCESSORY PROTEIN PHOU"/>
    <property type="match status" value="1"/>
</dbReference>
<dbReference type="InterPro" id="IPR038078">
    <property type="entry name" value="PhoU-like_sf"/>
</dbReference>
<evidence type="ECO:0000313" key="9">
    <source>
        <dbReference type="EMBL" id="AKK03899.1"/>
    </source>
</evidence>
<dbReference type="GO" id="GO:0005737">
    <property type="term" value="C:cytoplasm"/>
    <property type="evidence" value="ECO:0007669"/>
    <property type="project" value="UniProtKB-SubCell"/>
</dbReference>
<reference evidence="9 10" key="1">
    <citation type="submission" date="2015-05" db="EMBL/GenBank/DDBJ databases">
        <title>Complete genome sequence of Corynebacterium epidermidicanis DSM 45586, isolated from the skin of a dog suffering from pruritus.</title>
        <authorList>
            <person name="Ruckert C."/>
            <person name="Albersmeier A."/>
            <person name="Winkler A."/>
            <person name="Tauch A."/>
        </authorList>
    </citation>
    <scope>NUCLEOTIDE SEQUENCE [LARGE SCALE GENOMIC DNA]</scope>
    <source>
        <strain evidence="9 10">DSM 45586</strain>
    </source>
</reference>
<dbReference type="GO" id="GO:0006817">
    <property type="term" value="P:phosphate ion transport"/>
    <property type="evidence" value="ECO:0007669"/>
    <property type="project" value="UniProtKB-KW"/>
</dbReference>
<sequence length="241" mass="27767">MRIAYRENLEEFAFNLTQLCAFVRTTLQKASLALLEQDLQAAEECLSMSDELEEMREGCEQRAVELLALEGPLARDLRQVVSSIYIVDELARMGALAIHIARAARRRHPNGTVPEPLLPYFQEMSRLSLEMLDKVHALLEDPDADVAMVLVKDDDAVDDLHDHLMMMLTRREWPYSTVEAVDVTLLSRFFERFADHTVNMASRIVYLTTGLTPTEYSERQRDEVQEGDWAKRFAEIEKRFS</sequence>
<dbReference type="PATRIC" id="fig|1050174.4.peg.2082"/>
<keyword evidence="5 7" id="KW-0963">Cytoplasm</keyword>
<dbReference type="InterPro" id="IPR028366">
    <property type="entry name" value="PhoU"/>
</dbReference>
<dbReference type="EMBL" id="CP011541">
    <property type="protein sequence ID" value="AKK03899.1"/>
    <property type="molecule type" value="Genomic_DNA"/>
</dbReference>
<dbReference type="AlphaFoldDB" id="A0A0G3GS09"/>
<dbReference type="STRING" id="1050174.CEPID_10345"/>
<dbReference type="InterPro" id="IPR026022">
    <property type="entry name" value="PhoU_dom"/>
</dbReference>
<dbReference type="Pfam" id="PF01895">
    <property type="entry name" value="PhoU"/>
    <property type="match status" value="2"/>
</dbReference>
<dbReference type="FunFam" id="1.20.58.220:FF:000004">
    <property type="entry name" value="Phosphate-specific transport system accessory protein PhoU"/>
    <property type="match status" value="1"/>
</dbReference>
<comment type="similarity">
    <text evidence="2 7">Belongs to the PhoU family.</text>
</comment>
<evidence type="ECO:0000256" key="3">
    <source>
        <dbReference type="ARBA" id="ARBA00011738"/>
    </source>
</evidence>
<evidence type="ECO:0000256" key="2">
    <source>
        <dbReference type="ARBA" id="ARBA00008107"/>
    </source>
</evidence>
<dbReference type="PANTHER" id="PTHR42930">
    <property type="entry name" value="PHOSPHATE-SPECIFIC TRANSPORT SYSTEM ACCESSORY PROTEIN PHOU"/>
    <property type="match status" value="1"/>
</dbReference>
<keyword evidence="6 7" id="KW-0592">Phosphate transport</keyword>
<proteinExistence type="inferred from homology"/>
<comment type="subunit">
    <text evidence="3 7">Homodimer.</text>
</comment>
<dbReference type="KEGG" id="cei:CEPID_10345"/>
<dbReference type="NCBIfam" id="TIGR02135">
    <property type="entry name" value="phoU_full"/>
    <property type="match status" value="1"/>
</dbReference>
<dbReference type="GO" id="GO:0030643">
    <property type="term" value="P:intracellular phosphate ion homeostasis"/>
    <property type="evidence" value="ECO:0007669"/>
    <property type="project" value="InterPro"/>
</dbReference>
<evidence type="ECO:0000256" key="4">
    <source>
        <dbReference type="ARBA" id="ARBA00022448"/>
    </source>
</evidence>
<evidence type="ECO:0000259" key="8">
    <source>
        <dbReference type="Pfam" id="PF01895"/>
    </source>
</evidence>
<dbReference type="Gene3D" id="1.20.58.220">
    <property type="entry name" value="Phosphate transport system protein phou homolog 2, domain 2"/>
    <property type="match status" value="1"/>
</dbReference>
<dbReference type="RefSeq" id="WP_047240840.1">
    <property type="nucleotide sequence ID" value="NZ_CP011541.1"/>
</dbReference>
<dbReference type="GO" id="GO:0045936">
    <property type="term" value="P:negative regulation of phosphate metabolic process"/>
    <property type="evidence" value="ECO:0007669"/>
    <property type="project" value="InterPro"/>
</dbReference>
<feature type="domain" description="PhoU" evidence="8">
    <location>
        <begin position="17"/>
        <end position="103"/>
    </location>
</feature>
<accession>A0A0G3GS09</accession>
<evidence type="ECO:0000256" key="6">
    <source>
        <dbReference type="ARBA" id="ARBA00022592"/>
    </source>
</evidence>
<dbReference type="PIRSF" id="PIRSF003107">
    <property type="entry name" value="PhoU"/>
    <property type="match status" value="1"/>
</dbReference>
<dbReference type="SUPFAM" id="SSF109755">
    <property type="entry name" value="PhoU-like"/>
    <property type="match status" value="1"/>
</dbReference>
<comment type="function">
    <text evidence="7">Plays a role in the regulation of phosphate uptake.</text>
</comment>
<name>A0A0G3GS09_9CORY</name>
<evidence type="ECO:0000256" key="1">
    <source>
        <dbReference type="ARBA" id="ARBA00004496"/>
    </source>
</evidence>
<protein>
    <recommendedName>
        <fullName evidence="7">Phosphate-specific transport system accessory protein PhoU</fullName>
    </recommendedName>
</protein>
<feature type="domain" description="PhoU" evidence="8">
    <location>
        <begin position="122"/>
        <end position="204"/>
    </location>
</feature>
<keyword evidence="4 7" id="KW-0813">Transport</keyword>
<gene>
    <name evidence="9" type="ORF">CEPID_10345</name>
</gene>